<dbReference type="OrthoDB" id="364477at2759"/>
<name>A0A976M5N1_THEOR</name>
<accession>A0A976M5N1</accession>
<gene>
    <name evidence="2" type="ORF">MACJ_002220</name>
</gene>
<evidence type="ECO:0000256" key="1">
    <source>
        <dbReference type="SAM" id="MobiDB-lite"/>
    </source>
</evidence>
<protein>
    <submittedName>
        <fullName evidence="2">Uncharacterized protein</fullName>
    </submittedName>
</protein>
<reference evidence="2" key="1">
    <citation type="submission" date="2022-07" db="EMBL/GenBank/DDBJ databases">
        <title>Evaluation of T. orientalis genome assembly methods using nanopore sequencing and analysis of variation between genomes.</title>
        <authorList>
            <person name="Yam J."/>
            <person name="Micallef M.L."/>
            <person name="Liu M."/>
            <person name="Djordjevic S.P."/>
            <person name="Bogema D.R."/>
            <person name="Jenkins C."/>
        </authorList>
    </citation>
    <scope>NUCLEOTIDE SEQUENCE</scope>
    <source>
        <strain evidence="2">Fish Creek</strain>
    </source>
</reference>
<sequence>MKTTKPLNDLIKLNYRLFLARNLTYKSHSIGTSNHINIISQYPAYNSNISPPINQTRYTSTSSVENTDSGKSIPVNSVPTDDSQRPENLLCTEEFLRLLKWTWDKNSNLMRLIQKCKDELTGLSISSYPFKRHDVRVLVELLSGVLSLQSNKTDVDLLCKLLDSQKINNKLTFGLDFCKLFSSSYESISKAHSPMFTKLMNKAMMVVARYFVPNVMDSTNEKNLKGVKFAFNSVSESINNQNFDVLEQCCNDKLFKYIKNGIDFLNSLNLKVNLNIKSIDDLVMDKFYLTIGGSRDDVFSDMLLNRASGINPVIITKSAPPKTPEEYRTMIMKCFEKGAVMRMEVLLNTTQSLTLMDEKGEVMWSDFKPLCTHRLCFESEFKLSSELKPGKKVDFETGDWVLVDINGVLNNNNPL</sequence>
<organism evidence="2 3">
    <name type="scientific">Theileria orientalis</name>
    <dbReference type="NCBI Taxonomy" id="68886"/>
    <lineage>
        <taxon>Eukaryota</taxon>
        <taxon>Sar</taxon>
        <taxon>Alveolata</taxon>
        <taxon>Apicomplexa</taxon>
        <taxon>Aconoidasida</taxon>
        <taxon>Piroplasmida</taxon>
        <taxon>Theileriidae</taxon>
        <taxon>Theileria</taxon>
    </lineage>
</organism>
<feature type="region of interest" description="Disordered" evidence="1">
    <location>
        <begin position="56"/>
        <end position="81"/>
    </location>
</feature>
<dbReference type="EMBL" id="CP056066">
    <property type="protein sequence ID" value="UKJ88974.1"/>
    <property type="molecule type" value="Genomic_DNA"/>
</dbReference>
<dbReference type="Proteomes" id="UP000244803">
    <property type="component" value="Chromosome 3"/>
</dbReference>
<dbReference type="AlphaFoldDB" id="A0A976M5N1"/>
<evidence type="ECO:0000313" key="2">
    <source>
        <dbReference type="EMBL" id="UKJ88974.1"/>
    </source>
</evidence>
<evidence type="ECO:0000313" key="3">
    <source>
        <dbReference type="Proteomes" id="UP000244803"/>
    </source>
</evidence>
<proteinExistence type="predicted"/>